<dbReference type="EMBL" id="SLWR01000006">
    <property type="protein sequence ID" value="TCO46962.1"/>
    <property type="molecule type" value="Genomic_DNA"/>
</dbReference>
<dbReference type="AlphaFoldDB" id="A0A4R2IQM2"/>
<gene>
    <name evidence="4" type="ORF">EV646_106201</name>
</gene>
<evidence type="ECO:0000256" key="2">
    <source>
        <dbReference type="SAM" id="Phobius"/>
    </source>
</evidence>
<dbReference type="InterPro" id="IPR036779">
    <property type="entry name" value="LysM_dom_sf"/>
</dbReference>
<protein>
    <submittedName>
        <fullName evidence="4">LysM domain-containing protein</fullName>
    </submittedName>
</protein>
<organism evidence="4 5">
    <name type="scientific">Kribbella antiqua</name>
    <dbReference type="NCBI Taxonomy" id="2512217"/>
    <lineage>
        <taxon>Bacteria</taxon>
        <taxon>Bacillati</taxon>
        <taxon>Actinomycetota</taxon>
        <taxon>Actinomycetes</taxon>
        <taxon>Propionibacteriales</taxon>
        <taxon>Kribbellaceae</taxon>
        <taxon>Kribbella</taxon>
    </lineage>
</organism>
<dbReference type="PANTHER" id="PTHR34700">
    <property type="entry name" value="POTASSIUM BINDING PROTEIN KBP"/>
    <property type="match status" value="1"/>
</dbReference>
<dbReference type="Pfam" id="PF01476">
    <property type="entry name" value="LysM"/>
    <property type="match status" value="1"/>
</dbReference>
<dbReference type="Gene3D" id="3.10.350.10">
    <property type="entry name" value="LysM domain"/>
    <property type="match status" value="1"/>
</dbReference>
<comment type="caution">
    <text evidence="4">The sequence shown here is derived from an EMBL/GenBank/DDBJ whole genome shotgun (WGS) entry which is preliminary data.</text>
</comment>
<keyword evidence="2" id="KW-0812">Transmembrane</keyword>
<keyword evidence="2" id="KW-0472">Membrane</keyword>
<accession>A0A4R2IQM2</accession>
<evidence type="ECO:0000313" key="5">
    <source>
        <dbReference type="Proteomes" id="UP000295573"/>
    </source>
</evidence>
<reference evidence="4 5" key="1">
    <citation type="journal article" date="2015" name="Stand. Genomic Sci.">
        <title>Genomic Encyclopedia of Bacterial and Archaeal Type Strains, Phase III: the genomes of soil and plant-associated and newly described type strains.</title>
        <authorList>
            <person name="Whitman W.B."/>
            <person name="Woyke T."/>
            <person name="Klenk H.P."/>
            <person name="Zhou Y."/>
            <person name="Lilburn T.G."/>
            <person name="Beck B.J."/>
            <person name="De Vos P."/>
            <person name="Vandamme P."/>
            <person name="Eisen J.A."/>
            <person name="Garrity G."/>
            <person name="Hugenholtz P."/>
            <person name="Kyrpides N.C."/>
        </authorList>
    </citation>
    <scope>NUCLEOTIDE SEQUENCE [LARGE SCALE GENOMIC DNA]</scope>
    <source>
        <strain evidence="4 5">VKM Ac-2541</strain>
    </source>
</reference>
<keyword evidence="2" id="KW-1133">Transmembrane helix</keyword>
<dbReference type="CDD" id="cd00118">
    <property type="entry name" value="LysM"/>
    <property type="match status" value="1"/>
</dbReference>
<dbReference type="Proteomes" id="UP000295573">
    <property type="component" value="Unassembled WGS sequence"/>
</dbReference>
<feature type="transmembrane region" description="Helical" evidence="2">
    <location>
        <begin position="43"/>
        <end position="68"/>
    </location>
</feature>
<feature type="domain" description="LysM" evidence="3">
    <location>
        <begin position="192"/>
        <end position="204"/>
    </location>
</feature>
<dbReference type="InterPro" id="IPR052196">
    <property type="entry name" value="Bact_Kbp"/>
</dbReference>
<evidence type="ECO:0000313" key="4">
    <source>
        <dbReference type="EMBL" id="TCO46962.1"/>
    </source>
</evidence>
<evidence type="ECO:0000256" key="1">
    <source>
        <dbReference type="SAM" id="MobiDB-lite"/>
    </source>
</evidence>
<evidence type="ECO:0000259" key="3">
    <source>
        <dbReference type="Pfam" id="PF01476"/>
    </source>
</evidence>
<feature type="region of interest" description="Disordered" evidence="1">
    <location>
        <begin position="142"/>
        <end position="174"/>
    </location>
</feature>
<keyword evidence="5" id="KW-1185">Reference proteome</keyword>
<dbReference type="PANTHER" id="PTHR34700:SF4">
    <property type="entry name" value="PHAGE-LIKE ELEMENT PBSX PROTEIN XKDP"/>
    <property type="match status" value="1"/>
</dbReference>
<dbReference type="InterPro" id="IPR018392">
    <property type="entry name" value="LysM"/>
</dbReference>
<proteinExistence type="predicted"/>
<dbReference type="OrthoDB" id="3210682at2"/>
<name>A0A4R2IQM2_9ACTN</name>
<sequence length="262" mass="26729">MNAMIRALKGMLALVALAGLGLGLRWTTAGSFGAANSHDLDSMAVLAVGTVAWMAYGWLVLAVLATVLEQLPGAIGAVGSALAGRITSRTSHALLRSALGVAAATPLTVSVAHAASPDASNWRATEPRSSVLTGAVGVPHSSGAQVGASTRAAEPDGTRVRVGVPDRPTTGAPTRYTDLRSGQPVRLAGRVVVKPGDTLWSIAAAELGPNADHSAIAARWPAWYAANRQQIGPDPDLILPGQVLRTPAAAPGHPTPPTHQEN</sequence>